<dbReference type="SUPFAM" id="SSF50182">
    <property type="entry name" value="Sm-like ribonucleoproteins"/>
    <property type="match status" value="1"/>
</dbReference>
<feature type="transmembrane region" description="Helical" evidence="7">
    <location>
        <begin position="93"/>
        <end position="112"/>
    </location>
</feature>
<sequence length="296" mass="32755">MDQILQTIISSINEIIGSGVKAIPSLIAGIIIVFSSRFFAQFFAQVAAQVGSKTIKSHSLQLLLAKASYILVLGVGFLLAAVVVFPGLRLGDIIATLGLSSVAIGFAFQDIFKNFLAGVLLLIQEPFSIQDQIIVGEYEGTVESINIRTTSIRTYQGERVLLPNSTVFTNAVQVRTAFDCRRTDLGVGVDYNTDLPKVKNLLLTTIKDIEGVLNQPEPEIDLVSFGDSSIDLVVRYWTSPSQAIVRRIQTQSIIAIKQAFDQAQILIPYPIRTVYHYNQEQFDDHYPNHHKQLSKN</sequence>
<evidence type="ECO:0000256" key="4">
    <source>
        <dbReference type="ARBA" id="ARBA00022692"/>
    </source>
</evidence>
<protein>
    <submittedName>
        <fullName evidence="10">MscS Mechanosensitive ion channel</fullName>
    </submittedName>
</protein>
<dbReference type="GO" id="GO:0005886">
    <property type="term" value="C:plasma membrane"/>
    <property type="evidence" value="ECO:0007669"/>
    <property type="project" value="UniProtKB-SubCell"/>
</dbReference>
<dbReference type="STRING" id="41431.PCC8801_2771"/>
<evidence type="ECO:0000256" key="5">
    <source>
        <dbReference type="ARBA" id="ARBA00022989"/>
    </source>
</evidence>
<comment type="subcellular location">
    <subcellularLocation>
        <location evidence="1">Cell membrane</location>
        <topology evidence="1">Multi-pass membrane protein</topology>
    </subcellularLocation>
</comment>
<evidence type="ECO:0000256" key="6">
    <source>
        <dbReference type="ARBA" id="ARBA00023136"/>
    </source>
</evidence>
<dbReference type="PROSITE" id="PS01246">
    <property type="entry name" value="UPF0003"/>
    <property type="match status" value="1"/>
</dbReference>
<keyword evidence="6 7" id="KW-0472">Membrane</keyword>
<dbReference type="SUPFAM" id="SSF82689">
    <property type="entry name" value="Mechanosensitive channel protein MscS (YggB), C-terminal domain"/>
    <property type="match status" value="1"/>
</dbReference>
<comment type="similarity">
    <text evidence="2">Belongs to the MscS (TC 1.A.23) family.</text>
</comment>
<keyword evidence="3" id="KW-1003">Cell membrane</keyword>
<dbReference type="HOGENOM" id="CLU_037945_1_0_3"/>
<dbReference type="EMBL" id="CP001287">
    <property type="protein sequence ID" value="ACK66772.1"/>
    <property type="molecule type" value="Genomic_DNA"/>
</dbReference>
<dbReference type="Gene3D" id="3.30.70.100">
    <property type="match status" value="1"/>
</dbReference>
<dbReference type="AlphaFoldDB" id="B7K5N9"/>
<dbReference type="Proteomes" id="UP000008204">
    <property type="component" value="Chromosome"/>
</dbReference>
<dbReference type="InterPro" id="IPR006686">
    <property type="entry name" value="MscS_channel_CS"/>
</dbReference>
<dbReference type="InterPro" id="IPR011066">
    <property type="entry name" value="MscS_channel_C_sf"/>
</dbReference>
<dbReference type="Gene3D" id="2.30.30.60">
    <property type="match status" value="1"/>
</dbReference>
<dbReference type="InterPro" id="IPR045275">
    <property type="entry name" value="MscS_archaea/bacteria_type"/>
</dbReference>
<dbReference type="InterPro" id="IPR010920">
    <property type="entry name" value="LSM_dom_sf"/>
</dbReference>
<name>B7K5N9_RIPO1</name>
<dbReference type="Gene3D" id="1.10.287.1260">
    <property type="match status" value="1"/>
</dbReference>
<evidence type="ECO:0000256" key="7">
    <source>
        <dbReference type="SAM" id="Phobius"/>
    </source>
</evidence>
<keyword evidence="11" id="KW-1185">Reference proteome</keyword>
<feature type="domain" description="Mechanosensitive ion channel MscS" evidence="8">
    <location>
        <begin position="110"/>
        <end position="172"/>
    </location>
</feature>
<evidence type="ECO:0000313" key="10">
    <source>
        <dbReference type="EMBL" id="ACK66772.1"/>
    </source>
</evidence>
<dbReference type="InterPro" id="IPR006685">
    <property type="entry name" value="MscS_channel_2nd"/>
</dbReference>
<feature type="domain" description="Mechanosensitive ion channel MscS C-terminal" evidence="9">
    <location>
        <begin position="187"/>
        <end position="265"/>
    </location>
</feature>
<dbReference type="eggNOG" id="COG0668">
    <property type="taxonomic scope" value="Bacteria"/>
</dbReference>
<accession>B7K5N9</accession>
<organism evidence="10 11">
    <name type="scientific">Rippkaea orientalis (strain PCC 8801 / RF-1)</name>
    <name type="common">Cyanothece sp. (strain PCC 8801)</name>
    <dbReference type="NCBI Taxonomy" id="41431"/>
    <lineage>
        <taxon>Bacteria</taxon>
        <taxon>Bacillati</taxon>
        <taxon>Cyanobacteriota</taxon>
        <taxon>Cyanophyceae</taxon>
        <taxon>Oscillatoriophycideae</taxon>
        <taxon>Chroococcales</taxon>
        <taxon>Aphanothecaceae</taxon>
        <taxon>Rippkaea</taxon>
        <taxon>Rippkaea orientalis</taxon>
    </lineage>
</organism>
<dbReference type="GO" id="GO:0008381">
    <property type="term" value="F:mechanosensitive monoatomic ion channel activity"/>
    <property type="evidence" value="ECO:0007669"/>
    <property type="project" value="InterPro"/>
</dbReference>
<gene>
    <name evidence="10" type="ordered locus">PCC8801_2771</name>
</gene>
<dbReference type="RefSeq" id="WP_012596039.1">
    <property type="nucleotide sequence ID" value="NC_011726.1"/>
</dbReference>
<feature type="transmembrane region" description="Helical" evidence="7">
    <location>
        <begin position="69"/>
        <end position="87"/>
    </location>
</feature>
<dbReference type="InterPro" id="IPR049278">
    <property type="entry name" value="MS_channel_C"/>
</dbReference>
<evidence type="ECO:0000259" key="9">
    <source>
        <dbReference type="Pfam" id="PF21082"/>
    </source>
</evidence>
<dbReference type="PANTHER" id="PTHR30221">
    <property type="entry name" value="SMALL-CONDUCTANCE MECHANOSENSITIVE CHANNEL"/>
    <property type="match status" value="1"/>
</dbReference>
<evidence type="ECO:0000313" key="11">
    <source>
        <dbReference type="Proteomes" id="UP000008204"/>
    </source>
</evidence>
<keyword evidence="4 7" id="KW-0812">Transmembrane</keyword>
<dbReference type="Pfam" id="PF00924">
    <property type="entry name" value="MS_channel_2nd"/>
    <property type="match status" value="1"/>
</dbReference>
<evidence type="ECO:0000259" key="8">
    <source>
        <dbReference type="Pfam" id="PF00924"/>
    </source>
</evidence>
<reference evidence="11" key="1">
    <citation type="journal article" date="2011" name="MBio">
        <title>Novel metabolic attributes of the genus Cyanothece, comprising a group of unicellular nitrogen-fixing Cyanobacteria.</title>
        <authorList>
            <person name="Bandyopadhyay A."/>
            <person name="Elvitigala T."/>
            <person name="Welsh E."/>
            <person name="Stockel J."/>
            <person name="Liberton M."/>
            <person name="Min H."/>
            <person name="Sherman L.A."/>
            <person name="Pakrasi H.B."/>
        </authorList>
    </citation>
    <scope>NUCLEOTIDE SEQUENCE [LARGE SCALE GENOMIC DNA]</scope>
    <source>
        <strain evidence="11">PCC 8801</strain>
    </source>
</reference>
<keyword evidence="5 7" id="KW-1133">Transmembrane helix</keyword>
<evidence type="ECO:0000256" key="3">
    <source>
        <dbReference type="ARBA" id="ARBA00022475"/>
    </source>
</evidence>
<dbReference type="Pfam" id="PF21082">
    <property type="entry name" value="MS_channel_3rd"/>
    <property type="match status" value="1"/>
</dbReference>
<dbReference type="PANTHER" id="PTHR30221:SF1">
    <property type="entry name" value="SMALL-CONDUCTANCE MECHANOSENSITIVE CHANNEL"/>
    <property type="match status" value="1"/>
</dbReference>
<evidence type="ECO:0000256" key="1">
    <source>
        <dbReference type="ARBA" id="ARBA00004651"/>
    </source>
</evidence>
<dbReference type="InterPro" id="IPR023408">
    <property type="entry name" value="MscS_beta-dom_sf"/>
</dbReference>
<dbReference type="OrthoDB" id="9809206at2"/>
<proteinExistence type="inferred from homology"/>
<evidence type="ECO:0000256" key="2">
    <source>
        <dbReference type="ARBA" id="ARBA00008017"/>
    </source>
</evidence>
<dbReference type="KEGG" id="cyp:PCC8801_2771"/>